<feature type="compositionally biased region" description="Low complexity" evidence="3">
    <location>
        <begin position="76"/>
        <end position="110"/>
    </location>
</feature>
<evidence type="ECO:0000256" key="3">
    <source>
        <dbReference type="SAM" id="MobiDB-lite"/>
    </source>
</evidence>
<evidence type="ECO:0000313" key="5">
    <source>
        <dbReference type="Proteomes" id="UP000694846"/>
    </source>
</evidence>
<sequence>MGPTVVAVAAADSSEGGSSGGGGAKKKGIRRLLTPAIFSSNNKAADVSGGAVLPPGSAHQVVHRQSKTLIETAFVSSNNNNNNNSNGLDNNSSSAGNATYGLQQQQQQQQRVQYLQGTNRRANPANDFRSRSVSPGSFDRDANANYGVGRRADSACSLVSSSSSTCVAAIPEYSGGSPSSSGRRSAPIVPYSQYYNNRNGGSVPAQQQQRQTRPQQQRLLLMPVGAQVKITGPSAPSAAAYASALRQQQQQQVVIYGNVPATAAERSPFVRGLPHRATIGCVRESPSRQSTIYETDEDAAPADGGGQKRFQPIFKRGALQAPAEEPAAVALASPKRVSFSPQPCAAAPRSLQSAEPAAYWPTKKGPSPQPPTRRRTADSPVAAVADRPLPPVPKRSPSTSAIYGTLRGFNEGQSKQPQMIQNRWCPPSPQHHYHQSGSESGSEAGEVQRILNVKNGHLVIDDDWSGDGKTRGTVEQAGDEIRRGRSSRRDDPRRHTLSGDQHHNYQPALTRSMDLEMGTKTQRKKSPSSRGGYPPATGMLFDDDPGIMSEVETSSTGFRRGNKQRSSLPVVRTPSKTLERPLGDPMLNDEMAFHNMMTHSRQSLGLVFLQYRSETKRALLPNEITSIDTVKALFVRSFPKQLTMEYMDSSLVKIYIHDSSKDMFYELEDLRSHLNDIRDRSVLRLFESAEGGPLPQGLTIAAPTWDQDQSYFSEPEFDSEYQHQHIHKTKGSKCTSGGAPGQPYYMTHQFPPGSSATLPNRGRPPTGSIPARTYSPAIPPVAANKSSGYMSSPERAGSRSGYTAPPYMSPGGSSFDENSYYGYGPRTGSITPVIDEETSDNELMEDPFSMYTVKPSISKRSTYGNPPTVPYDATRIRVENMERQIANLTGLVQKALTHAPVVTAPFRSASDEFDKVSSGSTTSLAEEPYKRSDTKPPKLGRDKSVSFEKSVSFSDEPPDMNSPKQHSPQSSADTKPAKPAIKSSTLPRTASQEKDRFKPHPPPKPSAIPGQYDDRHLYSDLQLTPEMYNQLRVLQKKAKDLRQEARSLRRMSQAQAHSIRETIKDTFIKIRALIASGADQAWSESGSKERARVDREEDIYKQEIIRLETDLTELESTVEELRGNVINKKSRVNMSDVENMALVLSKSSKTVAELKLKFPSLQESIRNVLTKEMDRAVTEEKFLKDEPDRLESALKRCKKLTGTLVTLKRLASVQEQRLPDPRLSPTNENTPPITPTSSAKGSVVGQGSVVDQAGTGSDGGAGKREPTGTENALDTLLDELQTTPPSTSSAVTAATDTAATALVTVAETAAVTAVTPVAPACLAPKPVLRRLSSTSSEAGKPPVPERTPDLQNKRMPPPPPPRTSSKSPVASPTTCVGGSVASTSPRSSVSSSAGSPPSRKGSLTTVMSAVPSTIPSSGGCGKPPMPEPPIAQQQQQHATLVATGSVSRQEQLEQRHQELLKKQKALQEQYMRLQQLQRSQPTPDLLQLKKTGSEGNLLLKMGLSMSAAAPISGSLTQLAVAVKSSAADAEKRQSDVDAATTNKTAATMSNNAAATAATTTVNKVYETDII</sequence>
<feature type="coiled-coil region" evidence="2">
    <location>
        <begin position="1097"/>
        <end position="1131"/>
    </location>
</feature>
<evidence type="ECO:0000313" key="6">
    <source>
        <dbReference type="RefSeq" id="XP_025406791.1"/>
    </source>
</evidence>
<reference evidence="6" key="1">
    <citation type="submission" date="2025-08" db="UniProtKB">
        <authorList>
            <consortium name="RefSeq"/>
        </authorList>
    </citation>
    <scope>IDENTIFICATION</scope>
    <source>
        <tissue evidence="6">Whole body</tissue>
    </source>
</reference>
<feature type="coiled-coil region" evidence="2">
    <location>
        <begin position="1449"/>
        <end position="1476"/>
    </location>
</feature>
<dbReference type="InterPro" id="IPR051825">
    <property type="entry name" value="SRCIN1"/>
</dbReference>
<feature type="region of interest" description="Disordered" evidence="3">
    <location>
        <begin position="1"/>
        <end position="26"/>
    </location>
</feature>
<feature type="region of interest" description="Disordered" evidence="3">
    <location>
        <begin position="910"/>
        <end position="1012"/>
    </location>
</feature>
<feature type="compositionally biased region" description="Basic and acidic residues" evidence="3">
    <location>
        <begin position="927"/>
        <end position="946"/>
    </location>
</feature>
<dbReference type="Proteomes" id="UP000694846">
    <property type="component" value="Unplaced"/>
</dbReference>
<feature type="domain" description="Actin interacting protein 3-like C-terminal" evidence="4">
    <location>
        <begin position="608"/>
        <end position="686"/>
    </location>
</feature>
<feature type="compositionally biased region" description="Low complexity" evidence="3">
    <location>
        <begin position="1377"/>
        <end position="1402"/>
    </location>
</feature>
<organism evidence="5 6">
    <name type="scientific">Sipha flava</name>
    <name type="common">yellow sugarcane aphid</name>
    <dbReference type="NCBI Taxonomy" id="143950"/>
    <lineage>
        <taxon>Eukaryota</taxon>
        <taxon>Metazoa</taxon>
        <taxon>Ecdysozoa</taxon>
        <taxon>Arthropoda</taxon>
        <taxon>Hexapoda</taxon>
        <taxon>Insecta</taxon>
        <taxon>Pterygota</taxon>
        <taxon>Neoptera</taxon>
        <taxon>Paraneoptera</taxon>
        <taxon>Hemiptera</taxon>
        <taxon>Sternorrhyncha</taxon>
        <taxon>Aphidomorpha</taxon>
        <taxon>Aphidoidea</taxon>
        <taxon>Aphididae</taxon>
        <taxon>Sipha</taxon>
    </lineage>
</organism>
<keyword evidence="1 2" id="KW-0175">Coiled coil</keyword>
<feature type="compositionally biased region" description="Low complexity" evidence="3">
    <location>
        <begin position="1"/>
        <end position="16"/>
    </location>
</feature>
<feature type="domain" description="Actin interacting protein 3-like C-terminal" evidence="4">
    <location>
        <begin position="982"/>
        <end position="1225"/>
    </location>
</feature>
<feature type="compositionally biased region" description="Polar residues" evidence="3">
    <location>
        <begin position="411"/>
        <end position="421"/>
    </location>
</feature>
<dbReference type="GO" id="GO:0005737">
    <property type="term" value="C:cytoplasm"/>
    <property type="evidence" value="ECO:0007669"/>
    <property type="project" value="TreeGrafter"/>
</dbReference>
<feature type="region of interest" description="Disordered" evidence="3">
    <location>
        <begin position="1215"/>
        <end position="1269"/>
    </location>
</feature>
<feature type="compositionally biased region" description="Basic and acidic residues" evidence="3">
    <location>
        <begin position="479"/>
        <end position="494"/>
    </location>
</feature>
<feature type="coiled-coil region" evidence="2">
    <location>
        <begin position="871"/>
        <end position="898"/>
    </location>
</feature>
<evidence type="ECO:0000256" key="1">
    <source>
        <dbReference type="ARBA" id="ARBA00023054"/>
    </source>
</evidence>
<dbReference type="Gene3D" id="1.20.58.1540">
    <property type="entry name" value="Actin interacting protein 3, C-terminal domain"/>
    <property type="match status" value="1"/>
</dbReference>
<evidence type="ECO:0000259" key="4">
    <source>
        <dbReference type="Pfam" id="PF03915"/>
    </source>
</evidence>
<feature type="compositionally biased region" description="Low complexity" evidence="3">
    <location>
        <begin position="1224"/>
        <end position="1254"/>
    </location>
</feature>
<feature type="region of interest" description="Disordered" evidence="3">
    <location>
        <begin position="338"/>
        <end position="445"/>
    </location>
</feature>
<dbReference type="RefSeq" id="XP_025406791.1">
    <property type="nucleotide sequence ID" value="XM_025551006.1"/>
</dbReference>
<feature type="compositionally biased region" description="Low complexity" evidence="3">
    <location>
        <begin position="436"/>
        <end position="445"/>
    </location>
</feature>
<feature type="compositionally biased region" description="Polar residues" evidence="3">
    <location>
        <begin position="1403"/>
        <end position="1416"/>
    </location>
</feature>
<dbReference type="InterPro" id="IPR022782">
    <property type="entry name" value="AIP3-like_C"/>
</dbReference>
<proteinExistence type="predicted"/>
<protein>
    <submittedName>
        <fullName evidence="6">Coiled-coil domain-containing protein AGAP005037 isoform X1</fullName>
    </submittedName>
</protein>
<name>A0A8B8F833_9HEMI</name>
<dbReference type="PANTHER" id="PTHR22741">
    <property type="entry name" value="P140CAP/SNIP-RELATED"/>
    <property type="match status" value="1"/>
</dbReference>
<gene>
    <name evidence="6" type="primary">LOC112680806</name>
</gene>
<evidence type="ECO:0000256" key="2">
    <source>
        <dbReference type="SAM" id="Coils"/>
    </source>
</evidence>
<feature type="region of interest" description="Disordered" evidence="3">
    <location>
        <begin position="459"/>
        <end position="569"/>
    </location>
</feature>
<feature type="compositionally biased region" description="Low complexity" evidence="3">
    <location>
        <begin position="172"/>
        <end position="185"/>
    </location>
</feature>
<feature type="compositionally biased region" description="Polar residues" evidence="3">
    <location>
        <begin position="111"/>
        <end position="121"/>
    </location>
</feature>
<accession>A0A8B8F833</accession>
<feature type="compositionally biased region" description="Polar residues" evidence="3">
    <location>
        <begin position="1363"/>
        <end position="1376"/>
    </location>
</feature>
<feature type="region of interest" description="Disordered" evidence="3">
    <location>
        <begin position="76"/>
        <end position="145"/>
    </location>
</feature>
<dbReference type="PANTHER" id="PTHR22741:SF10">
    <property type="entry name" value="COILED-COIL DOMAIN-CONTAINING PROTEIN CG32809"/>
    <property type="match status" value="1"/>
</dbReference>
<feature type="compositionally biased region" description="Polar residues" evidence="3">
    <location>
        <begin position="962"/>
        <end position="973"/>
    </location>
</feature>
<keyword evidence="5" id="KW-1185">Reference proteome</keyword>
<feature type="region of interest" description="Disordered" evidence="3">
    <location>
        <begin position="1331"/>
        <end position="1430"/>
    </location>
</feature>
<dbReference type="GeneID" id="112680806"/>
<dbReference type="OrthoDB" id="6022652at2759"/>
<dbReference type="Pfam" id="PF03915">
    <property type="entry name" value="AIP3"/>
    <property type="match status" value="2"/>
</dbReference>
<feature type="region of interest" description="Disordered" evidence="3">
    <location>
        <begin position="172"/>
        <end position="214"/>
    </location>
</feature>